<gene>
    <name evidence="2" type="ORF">PSTG_19654</name>
</gene>
<dbReference type="AlphaFoldDB" id="A0A0L0UIT0"/>
<feature type="region of interest" description="Disordered" evidence="1">
    <location>
        <begin position="36"/>
        <end position="58"/>
    </location>
</feature>
<dbReference type="EMBL" id="AJIL01007307">
    <property type="protein sequence ID" value="KNE86977.1"/>
    <property type="molecule type" value="Genomic_DNA"/>
</dbReference>
<proteinExistence type="predicted"/>
<sequence length="107" mass="12526">FYELFSIAPDNQKISAFLDYILANFIDNDSRYPPHLWAEPPSNEPRTTNGPESYHRHLKDQFYNPHPSIYNFIEVIKEHQAEVYLKLQSIGQKSTNRKSKVVSNTKT</sequence>
<feature type="non-terminal residue" evidence="2">
    <location>
        <position position="1"/>
    </location>
</feature>
<evidence type="ECO:0000256" key="1">
    <source>
        <dbReference type="SAM" id="MobiDB-lite"/>
    </source>
</evidence>
<organism evidence="2 3">
    <name type="scientific">Puccinia striiformis f. sp. tritici PST-78</name>
    <dbReference type="NCBI Taxonomy" id="1165861"/>
    <lineage>
        <taxon>Eukaryota</taxon>
        <taxon>Fungi</taxon>
        <taxon>Dikarya</taxon>
        <taxon>Basidiomycota</taxon>
        <taxon>Pucciniomycotina</taxon>
        <taxon>Pucciniomycetes</taxon>
        <taxon>Pucciniales</taxon>
        <taxon>Pucciniaceae</taxon>
        <taxon>Puccinia</taxon>
    </lineage>
</organism>
<evidence type="ECO:0000313" key="3">
    <source>
        <dbReference type="Proteomes" id="UP000054564"/>
    </source>
</evidence>
<reference evidence="3" key="1">
    <citation type="submission" date="2014-03" db="EMBL/GenBank/DDBJ databases">
        <title>The Genome Sequence of Puccinia striiformis f. sp. tritici PST-78.</title>
        <authorList>
            <consortium name="The Broad Institute Genome Sequencing Platform"/>
            <person name="Cuomo C."/>
            <person name="Hulbert S."/>
            <person name="Chen X."/>
            <person name="Walker B."/>
            <person name="Young S.K."/>
            <person name="Zeng Q."/>
            <person name="Gargeya S."/>
            <person name="Fitzgerald M."/>
            <person name="Haas B."/>
            <person name="Abouelleil A."/>
            <person name="Alvarado L."/>
            <person name="Arachchi H.M."/>
            <person name="Berlin A.M."/>
            <person name="Chapman S.B."/>
            <person name="Goldberg J."/>
            <person name="Griggs A."/>
            <person name="Gujja S."/>
            <person name="Hansen M."/>
            <person name="Howarth C."/>
            <person name="Imamovic A."/>
            <person name="Larimer J."/>
            <person name="McCowan C."/>
            <person name="Montmayeur A."/>
            <person name="Murphy C."/>
            <person name="Neiman D."/>
            <person name="Pearson M."/>
            <person name="Priest M."/>
            <person name="Roberts A."/>
            <person name="Saif S."/>
            <person name="Shea T."/>
            <person name="Sisk P."/>
            <person name="Sykes S."/>
            <person name="Wortman J."/>
            <person name="Nusbaum C."/>
            <person name="Birren B."/>
        </authorList>
    </citation>
    <scope>NUCLEOTIDE SEQUENCE [LARGE SCALE GENOMIC DNA]</scope>
    <source>
        <strain evidence="3">race PST-78</strain>
    </source>
</reference>
<name>A0A0L0UIT0_9BASI</name>
<evidence type="ECO:0000313" key="2">
    <source>
        <dbReference type="EMBL" id="KNE86977.1"/>
    </source>
</evidence>
<protein>
    <submittedName>
        <fullName evidence="2">Uncharacterized protein</fullName>
    </submittedName>
</protein>
<comment type="caution">
    <text evidence="2">The sequence shown here is derived from an EMBL/GenBank/DDBJ whole genome shotgun (WGS) entry which is preliminary data.</text>
</comment>
<keyword evidence="3" id="KW-1185">Reference proteome</keyword>
<dbReference type="Proteomes" id="UP000054564">
    <property type="component" value="Unassembled WGS sequence"/>
</dbReference>
<accession>A0A0L0UIT0</accession>